<keyword evidence="5 9" id="KW-0067">ATP-binding</keyword>
<feature type="binding site" evidence="9">
    <location>
        <begin position="36"/>
        <end position="38"/>
    </location>
    <ligand>
        <name>ATP</name>
        <dbReference type="ChEBI" id="CHEBI:30616"/>
    </ligand>
</feature>
<keyword evidence="7 9" id="KW-0030">Aminoacyl-tRNA synthetase</keyword>
<dbReference type="PRINTS" id="PR00987">
    <property type="entry name" value="TRNASYNTHGLU"/>
</dbReference>
<dbReference type="InterPro" id="IPR000924">
    <property type="entry name" value="Glu/Gln-tRNA-synth"/>
</dbReference>
<dbReference type="Gene3D" id="3.90.800.10">
    <property type="entry name" value="Glutamyl-tRNA Synthetase, Domain 3"/>
    <property type="match status" value="1"/>
</dbReference>
<feature type="short sequence motif" description="'HIGH' region" evidence="9">
    <location>
        <begin position="35"/>
        <end position="45"/>
    </location>
</feature>
<sequence>MKNKTKKYSNNFIHNIIEEDFKKNKCVLLHTRFPPEPNGYLHIGHAKSICLNFELAKLYNGFCNLRFDDTNPIKENVKYVKAIKNDIKWLGYQWNKKIYYTSEYFSKLYKFAKELIKKNLAYVDQLTKEQIREYRGTLITSGKNSPYRNRSIKENLRLFKEMKKGYFNEGEACLRAKIDMSSPYIIMRDPVLYRIIFSQHHQTKNQWCIYPMYDFAHCISDSIEGITHSFCTLEFQDNKCLYNWILKNISVTNHPKQYEFARLNLKYSILSKRKISTLIEKKIINNWDDPRIQTISGLRRKGYTPSSIRKFCEKIGITKQNNLIEFSMLEYCIRNELNEEAIRTMAVLEPIKLYLYNIDDQYQETFVVPNHPKRPELGTHEIIFTNTIYIEKQDFKETYDQNYKRLKIGEEIRLRYAYIIKAEKIEKDKNGNITQIICFCDLNTLGKKPINKKNPAVIHWISKNNSFASEFRLYDKLFNIDNPEQEKNFLSFLNPNSIVIKHGFIEKKISEKIQKKIKSFKIQQTNLFFQFERIGYFCIDLIDSKKNKLIFNRTVSLRDKWKIKKEKNN</sequence>
<protein>
    <recommendedName>
        <fullName evidence="9">Glutamine--tRNA ligase</fullName>
        <ecNumber evidence="9">6.1.1.18</ecNumber>
    </recommendedName>
    <alternativeName>
        <fullName evidence="9">Glutaminyl-tRNA synthetase</fullName>
        <shortName evidence="9">GlnRS</shortName>
    </alternativeName>
</protein>
<dbReference type="InterPro" id="IPR020058">
    <property type="entry name" value="Glu/Gln-tRNA-synth_Ib_cat-dom"/>
</dbReference>
<keyword evidence="2 9" id="KW-0963">Cytoplasm</keyword>
<dbReference type="PANTHER" id="PTHR43097">
    <property type="entry name" value="GLUTAMINE-TRNA LIGASE"/>
    <property type="match status" value="1"/>
</dbReference>
<dbReference type="Gene3D" id="2.40.240.10">
    <property type="entry name" value="Ribosomal Protein L25, Chain P"/>
    <property type="match status" value="2"/>
</dbReference>
<evidence type="ECO:0000256" key="8">
    <source>
        <dbReference type="ARBA" id="ARBA00048270"/>
    </source>
</evidence>
<accession>A0A4D6XZC7</accession>
<dbReference type="NCBIfam" id="NF011291">
    <property type="entry name" value="PRK14703.1"/>
    <property type="match status" value="1"/>
</dbReference>
<feature type="binding site" evidence="9">
    <location>
        <position position="232"/>
    </location>
    <ligand>
        <name>ATP</name>
        <dbReference type="ChEBI" id="CHEBI:30616"/>
    </ligand>
</feature>
<evidence type="ECO:0000256" key="9">
    <source>
        <dbReference type="HAMAP-Rule" id="MF_00126"/>
    </source>
</evidence>
<feature type="domain" description="Glutamyl/glutaminyl-tRNA synthetase class Ib anti-codon binding" evidence="12">
    <location>
        <begin position="341"/>
        <end position="438"/>
    </location>
</feature>
<dbReference type="RefSeq" id="WP_158366838.1">
    <property type="nucleotide sequence ID" value="NZ_CP034885.1"/>
</dbReference>
<comment type="catalytic activity">
    <reaction evidence="8 9">
        <text>tRNA(Gln) + L-glutamine + ATP = L-glutaminyl-tRNA(Gln) + AMP + diphosphate</text>
        <dbReference type="Rhea" id="RHEA:20121"/>
        <dbReference type="Rhea" id="RHEA-COMP:9662"/>
        <dbReference type="Rhea" id="RHEA-COMP:9681"/>
        <dbReference type="ChEBI" id="CHEBI:30616"/>
        <dbReference type="ChEBI" id="CHEBI:33019"/>
        <dbReference type="ChEBI" id="CHEBI:58359"/>
        <dbReference type="ChEBI" id="CHEBI:78442"/>
        <dbReference type="ChEBI" id="CHEBI:78521"/>
        <dbReference type="ChEBI" id="CHEBI:456215"/>
        <dbReference type="EC" id="6.1.1.18"/>
    </reaction>
</comment>
<keyword evidence="6 9" id="KW-0648">Protein biosynthesis</keyword>
<dbReference type="FunFam" id="3.90.800.10:FF:000001">
    <property type="entry name" value="Glutamine--tRNA ligase"/>
    <property type="match status" value="1"/>
</dbReference>
<reference evidence="14 15" key="2">
    <citation type="submission" date="2019-05" db="EMBL/GenBank/DDBJ databases">
        <title>Genome evolution of the obligate endosymbiont Buchnera aphidicola.</title>
        <authorList>
            <person name="Moran N.A."/>
        </authorList>
    </citation>
    <scope>NUCLEOTIDE SEQUENCE [LARGE SCALE GENOMIC DNA]</scope>
    <source>
        <strain evidence="14 15">Ane</strain>
    </source>
</reference>
<comment type="similarity">
    <text evidence="1 9 10">Belongs to the class-I aminoacyl-tRNA synthetase family.</text>
</comment>
<dbReference type="GO" id="GO:0006425">
    <property type="term" value="P:glutaminyl-tRNA aminoacylation"/>
    <property type="evidence" value="ECO:0007669"/>
    <property type="project" value="UniProtKB-UniRule"/>
</dbReference>
<evidence type="ECO:0000256" key="4">
    <source>
        <dbReference type="ARBA" id="ARBA00022741"/>
    </source>
</evidence>
<feature type="binding site" evidence="9">
    <location>
        <begin position="270"/>
        <end position="272"/>
    </location>
    <ligand>
        <name>ATP</name>
        <dbReference type="ChEBI" id="CHEBI:30616"/>
    </ligand>
</feature>
<reference evidence="14 15" key="1">
    <citation type="submission" date="2018-12" db="EMBL/GenBank/DDBJ databases">
        <authorList>
            <person name="Chong R.A."/>
        </authorList>
    </citation>
    <scope>NUCLEOTIDE SEQUENCE [LARGE SCALE GENOMIC DNA]</scope>
    <source>
        <strain evidence="14 15">Ane</strain>
    </source>
</reference>
<evidence type="ECO:0000259" key="11">
    <source>
        <dbReference type="Pfam" id="PF00749"/>
    </source>
</evidence>
<dbReference type="GO" id="GO:0005829">
    <property type="term" value="C:cytosol"/>
    <property type="evidence" value="ECO:0007669"/>
    <property type="project" value="TreeGrafter"/>
</dbReference>
<dbReference type="InterPro" id="IPR020061">
    <property type="entry name" value="Glu_tRNA_lig_a-bdl"/>
</dbReference>
<dbReference type="Pfam" id="PF20974">
    <property type="entry name" value="tRNA-synt_1c_C2"/>
    <property type="match status" value="1"/>
</dbReference>
<evidence type="ECO:0000256" key="5">
    <source>
        <dbReference type="ARBA" id="ARBA00022840"/>
    </source>
</evidence>
<dbReference type="NCBIfam" id="TIGR00440">
    <property type="entry name" value="glnS"/>
    <property type="match status" value="1"/>
</dbReference>
<dbReference type="GO" id="GO:0006424">
    <property type="term" value="P:glutamyl-tRNA aminoacylation"/>
    <property type="evidence" value="ECO:0007669"/>
    <property type="project" value="UniProtKB-UniRule"/>
</dbReference>
<feature type="binding site" evidence="9">
    <location>
        <begin position="262"/>
        <end position="263"/>
    </location>
    <ligand>
        <name>ATP</name>
        <dbReference type="ChEBI" id="CHEBI:30616"/>
    </ligand>
</feature>
<evidence type="ECO:0000313" key="14">
    <source>
        <dbReference type="EMBL" id="QCI18941.1"/>
    </source>
</evidence>
<keyword evidence="4 9" id="KW-0547">Nucleotide-binding</keyword>
<dbReference type="HAMAP" id="MF_00126">
    <property type="entry name" value="Gln_tRNA_synth"/>
    <property type="match status" value="1"/>
</dbReference>
<evidence type="ECO:0000256" key="1">
    <source>
        <dbReference type="ARBA" id="ARBA00005594"/>
    </source>
</evidence>
<dbReference type="InterPro" id="IPR004514">
    <property type="entry name" value="Gln-tRNA-synth"/>
</dbReference>
<dbReference type="InterPro" id="IPR050132">
    <property type="entry name" value="Gln/Glu-tRNA_Ligase"/>
</dbReference>
<evidence type="ECO:0000256" key="10">
    <source>
        <dbReference type="RuleBase" id="RU363037"/>
    </source>
</evidence>
<dbReference type="InterPro" id="IPR049437">
    <property type="entry name" value="tRNA-synt_1c_C2"/>
</dbReference>
<dbReference type="InterPro" id="IPR011035">
    <property type="entry name" value="Ribosomal_bL25/Gln-tRNA_synth"/>
</dbReference>
<dbReference type="InterPro" id="IPR014729">
    <property type="entry name" value="Rossmann-like_a/b/a_fold"/>
</dbReference>
<dbReference type="Pfam" id="PF00749">
    <property type="entry name" value="tRNA-synt_1c"/>
    <property type="match status" value="1"/>
</dbReference>
<dbReference type="FunFam" id="3.40.50.620:FF:000037">
    <property type="entry name" value="Glutamine--tRNA ligase cytoplasmic"/>
    <property type="match status" value="1"/>
</dbReference>
<feature type="domain" description="tRNA synthetases class I (E and Q) anti-codon binding" evidence="13">
    <location>
        <begin position="457"/>
        <end position="540"/>
    </location>
</feature>
<dbReference type="EC" id="6.1.1.18" evidence="9"/>
<comment type="subunit">
    <text evidence="9">Monomer.</text>
</comment>
<dbReference type="GO" id="GO:0005524">
    <property type="term" value="F:ATP binding"/>
    <property type="evidence" value="ECO:0007669"/>
    <property type="project" value="UniProtKB-UniRule"/>
</dbReference>
<feature type="domain" description="Glutamyl/glutaminyl-tRNA synthetase class Ib catalytic" evidence="11">
    <location>
        <begin position="29"/>
        <end position="338"/>
    </location>
</feature>
<dbReference type="InterPro" id="IPR020056">
    <property type="entry name" value="Rbsml_bL25/Gln-tRNA_synth_N"/>
</dbReference>
<feature type="binding site" evidence="9">
    <location>
        <position position="68"/>
    </location>
    <ligand>
        <name>L-glutamine</name>
        <dbReference type="ChEBI" id="CHEBI:58359"/>
    </ligand>
</feature>
<feature type="binding site" evidence="9">
    <location>
        <begin position="42"/>
        <end position="48"/>
    </location>
    <ligand>
        <name>ATP</name>
        <dbReference type="ChEBI" id="CHEBI:30616"/>
    </ligand>
</feature>
<evidence type="ECO:0000259" key="12">
    <source>
        <dbReference type="Pfam" id="PF03950"/>
    </source>
</evidence>
<dbReference type="InterPro" id="IPR022861">
    <property type="entry name" value="Gln_tRNA_ligase_bac"/>
</dbReference>
<dbReference type="FunFam" id="1.10.1160.10:FF:000001">
    <property type="entry name" value="Glutamine--tRNA ligase"/>
    <property type="match status" value="1"/>
</dbReference>
<dbReference type="EMBL" id="CP034885">
    <property type="protein sequence ID" value="QCI18941.1"/>
    <property type="molecule type" value="Genomic_DNA"/>
</dbReference>
<feature type="short sequence motif" description="'KMSKS' region" evidence="9">
    <location>
        <begin position="269"/>
        <end position="273"/>
    </location>
</feature>
<evidence type="ECO:0000256" key="3">
    <source>
        <dbReference type="ARBA" id="ARBA00022598"/>
    </source>
</evidence>
<evidence type="ECO:0000256" key="2">
    <source>
        <dbReference type="ARBA" id="ARBA00022490"/>
    </source>
</evidence>
<dbReference type="GO" id="GO:0004819">
    <property type="term" value="F:glutamine-tRNA ligase activity"/>
    <property type="evidence" value="ECO:0007669"/>
    <property type="project" value="UniProtKB-UniRule"/>
</dbReference>
<dbReference type="Gene3D" id="3.40.50.620">
    <property type="entry name" value="HUPs"/>
    <property type="match status" value="1"/>
</dbReference>
<feature type="binding site" evidence="9">
    <location>
        <position position="213"/>
    </location>
    <ligand>
        <name>L-glutamine</name>
        <dbReference type="ChEBI" id="CHEBI:58359"/>
    </ligand>
</feature>
<keyword evidence="3 9" id="KW-0436">Ligase</keyword>
<comment type="caution">
    <text evidence="9">Lacks conserved residue(s) required for the propagation of feature annotation.</text>
</comment>
<dbReference type="PANTHER" id="PTHR43097:SF5">
    <property type="entry name" value="GLUTAMATE--TRNA LIGASE"/>
    <property type="match status" value="1"/>
</dbReference>
<dbReference type="Proteomes" id="UP000298791">
    <property type="component" value="Chromosome"/>
</dbReference>
<evidence type="ECO:0000259" key="13">
    <source>
        <dbReference type="Pfam" id="PF20974"/>
    </source>
</evidence>
<dbReference type="Gene3D" id="1.10.1160.10">
    <property type="entry name" value="Glutamyl-trna Synthetase, Domain 2"/>
    <property type="match status" value="1"/>
</dbReference>
<evidence type="ECO:0000256" key="7">
    <source>
        <dbReference type="ARBA" id="ARBA00023146"/>
    </source>
</evidence>
<dbReference type="InterPro" id="IPR001412">
    <property type="entry name" value="aa-tRNA-synth_I_CS"/>
</dbReference>
<dbReference type="PROSITE" id="PS00178">
    <property type="entry name" value="AA_TRNA_LIGASE_I"/>
    <property type="match status" value="1"/>
</dbReference>
<name>A0A4D6XZC7_9GAMM</name>
<dbReference type="SUPFAM" id="SSF52374">
    <property type="entry name" value="Nucleotidylyl transferase"/>
    <property type="match status" value="1"/>
</dbReference>
<evidence type="ECO:0000256" key="6">
    <source>
        <dbReference type="ARBA" id="ARBA00022917"/>
    </source>
</evidence>
<organism evidence="14 15">
    <name type="scientific">Buchnera aphidicola</name>
    <name type="common">Aphis nerii</name>
    <dbReference type="NCBI Taxonomy" id="1241835"/>
    <lineage>
        <taxon>Bacteria</taxon>
        <taxon>Pseudomonadati</taxon>
        <taxon>Pseudomonadota</taxon>
        <taxon>Gammaproteobacteria</taxon>
        <taxon>Enterobacterales</taxon>
        <taxon>Erwiniaceae</taxon>
        <taxon>Buchnera</taxon>
    </lineage>
</organism>
<dbReference type="SUPFAM" id="SSF50715">
    <property type="entry name" value="Ribosomal protein L25-like"/>
    <property type="match status" value="1"/>
</dbReference>
<gene>
    <name evidence="9 14" type="primary">glnS</name>
    <name evidence="14" type="ORF">D9V64_02100</name>
</gene>
<dbReference type="AlphaFoldDB" id="A0A4D6XZC7"/>
<dbReference type="Pfam" id="PF03950">
    <property type="entry name" value="tRNA-synt_1c_C"/>
    <property type="match status" value="1"/>
</dbReference>
<dbReference type="InterPro" id="IPR020059">
    <property type="entry name" value="Glu/Gln-tRNA-synth_Ib_codon-bd"/>
</dbReference>
<comment type="subcellular location">
    <subcellularLocation>
        <location evidence="9">Cytoplasm</location>
    </subcellularLocation>
</comment>
<evidence type="ECO:0000313" key="15">
    <source>
        <dbReference type="Proteomes" id="UP000298791"/>
    </source>
</evidence>
<proteinExistence type="inferred from homology"/>
<dbReference type="OrthoDB" id="9801560at2"/>